<dbReference type="STRING" id="243159.AFE_1573"/>
<sequence length="105" mass="12479">MTGFATKLRVDSVVNGRALLVIVIFAFRKYNFQPTDYKIKPIHLFILFFITLCILFKINSIVVKKLRRRKSDNNRIAQSKIKNDDLFIMESRRRREMSKRATNIQ</sequence>
<dbReference type="AlphaFoldDB" id="B7JAE9"/>
<protein>
    <submittedName>
        <fullName evidence="2">Uncharacterized protein</fullName>
    </submittedName>
</protein>
<keyword evidence="3" id="KW-1185">Reference proteome</keyword>
<organism evidence="2 3">
    <name type="scientific">Acidithiobacillus ferrooxidans (strain ATCC 23270 / DSM 14882 / CIP 104768 / NCIMB 8455)</name>
    <name type="common">Ferrobacillus ferrooxidans (strain ATCC 23270)</name>
    <dbReference type="NCBI Taxonomy" id="243159"/>
    <lineage>
        <taxon>Bacteria</taxon>
        <taxon>Pseudomonadati</taxon>
        <taxon>Pseudomonadota</taxon>
        <taxon>Acidithiobacillia</taxon>
        <taxon>Acidithiobacillales</taxon>
        <taxon>Acidithiobacillaceae</taxon>
        <taxon>Acidithiobacillus</taxon>
    </lineage>
</organism>
<keyword evidence="1" id="KW-0812">Transmembrane</keyword>
<keyword evidence="1" id="KW-1133">Transmembrane helix</keyword>
<dbReference type="KEGG" id="afr:AFE_1573"/>
<name>B7JAE9_ACIF2</name>
<feature type="transmembrane region" description="Helical" evidence="1">
    <location>
        <begin position="12"/>
        <end position="30"/>
    </location>
</feature>
<evidence type="ECO:0000256" key="1">
    <source>
        <dbReference type="SAM" id="Phobius"/>
    </source>
</evidence>
<dbReference type="HOGENOM" id="CLU_2230609_0_0_6"/>
<evidence type="ECO:0000313" key="2">
    <source>
        <dbReference type="EMBL" id="ACK79022.1"/>
    </source>
</evidence>
<accession>B7JAE9</accession>
<dbReference type="EMBL" id="CP001219">
    <property type="protein sequence ID" value="ACK79022.1"/>
    <property type="molecule type" value="Genomic_DNA"/>
</dbReference>
<dbReference type="Proteomes" id="UP000001362">
    <property type="component" value="Chromosome"/>
</dbReference>
<reference evidence="2 3" key="1">
    <citation type="journal article" date="2008" name="BMC Genomics">
        <title>Acidithiobacillus ferrooxidans metabolism: from genome sequence to industrial applications.</title>
        <authorList>
            <person name="Valdes J."/>
            <person name="Pedroso I."/>
            <person name="Quatrini R."/>
            <person name="Dodson R.J."/>
            <person name="Tettelin H."/>
            <person name="Blake R.II."/>
            <person name="Eisen J.A."/>
            <person name="Holmes D.S."/>
        </authorList>
    </citation>
    <scope>NUCLEOTIDE SEQUENCE [LARGE SCALE GENOMIC DNA]</scope>
    <source>
        <strain evidence="3">ATCC 23270 / DSM 14882 / CIP 104768 / NCIMB 8455</strain>
    </source>
</reference>
<keyword evidence="1" id="KW-0472">Membrane</keyword>
<evidence type="ECO:0000313" key="3">
    <source>
        <dbReference type="Proteomes" id="UP000001362"/>
    </source>
</evidence>
<feature type="transmembrane region" description="Helical" evidence="1">
    <location>
        <begin position="42"/>
        <end position="63"/>
    </location>
</feature>
<gene>
    <name evidence="2" type="ordered locus">AFE_1573</name>
</gene>
<dbReference type="PaxDb" id="243159-AFE_1573"/>
<proteinExistence type="predicted"/>